<evidence type="ECO:0000313" key="2">
    <source>
        <dbReference type="EMBL" id="TRM70523.1"/>
    </source>
</evidence>
<sequence>MTALKDTAISDAEETRPLVEKDADDAAKDGYDASDSGSGSGDESDSDADSPRRQRVKAERERLENELAADPRFNQPAPAKWKRLALLVGFGLLVYAALALREYANRPPKIIYASRYSEEYKYRPAASPIITETLRDGRLRVRGAAPTTSIKPTTATPTPTKTGRKRRGKKRSKAAKKSTK</sequence>
<dbReference type="STRING" id="97359.A0A550D0F4"/>
<feature type="compositionally biased region" description="Low complexity" evidence="1">
    <location>
        <begin position="145"/>
        <end position="161"/>
    </location>
</feature>
<name>A0A550D0F4_9AGAR</name>
<reference evidence="2 3" key="1">
    <citation type="journal article" date="2019" name="New Phytol.">
        <title>Comparative genomics reveals unique wood-decay strategies and fruiting body development in the Schizophyllaceae.</title>
        <authorList>
            <person name="Almasi E."/>
            <person name="Sahu N."/>
            <person name="Krizsan K."/>
            <person name="Balint B."/>
            <person name="Kovacs G.M."/>
            <person name="Kiss B."/>
            <person name="Cseklye J."/>
            <person name="Drula E."/>
            <person name="Henrissat B."/>
            <person name="Nagy I."/>
            <person name="Chovatia M."/>
            <person name="Adam C."/>
            <person name="LaButti K."/>
            <person name="Lipzen A."/>
            <person name="Riley R."/>
            <person name="Grigoriev I.V."/>
            <person name="Nagy L.G."/>
        </authorList>
    </citation>
    <scope>NUCLEOTIDE SEQUENCE [LARGE SCALE GENOMIC DNA]</scope>
    <source>
        <strain evidence="2 3">NL-1724</strain>
    </source>
</reference>
<gene>
    <name evidence="2" type="ORF">BD626DRAFT_564146</name>
</gene>
<evidence type="ECO:0000313" key="3">
    <source>
        <dbReference type="Proteomes" id="UP000320762"/>
    </source>
</evidence>
<feature type="compositionally biased region" description="Basic residues" evidence="1">
    <location>
        <begin position="162"/>
        <end position="180"/>
    </location>
</feature>
<dbReference type="Proteomes" id="UP000320762">
    <property type="component" value="Unassembled WGS sequence"/>
</dbReference>
<dbReference type="OrthoDB" id="2538110at2759"/>
<feature type="region of interest" description="Disordered" evidence="1">
    <location>
        <begin position="137"/>
        <end position="180"/>
    </location>
</feature>
<feature type="region of interest" description="Disordered" evidence="1">
    <location>
        <begin position="1"/>
        <end position="75"/>
    </location>
</feature>
<comment type="caution">
    <text evidence="2">The sequence shown here is derived from an EMBL/GenBank/DDBJ whole genome shotgun (WGS) entry which is preliminary data.</text>
</comment>
<dbReference type="AlphaFoldDB" id="A0A550D0F4"/>
<proteinExistence type="predicted"/>
<accession>A0A550D0F4</accession>
<dbReference type="EMBL" id="VDMD01000001">
    <property type="protein sequence ID" value="TRM70523.1"/>
    <property type="molecule type" value="Genomic_DNA"/>
</dbReference>
<keyword evidence="3" id="KW-1185">Reference proteome</keyword>
<evidence type="ECO:0000256" key="1">
    <source>
        <dbReference type="SAM" id="MobiDB-lite"/>
    </source>
</evidence>
<feature type="compositionally biased region" description="Basic and acidic residues" evidence="1">
    <location>
        <begin position="13"/>
        <end position="31"/>
    </location>
</feature>
<organism evidence="2 3">
    <name type="scientific">Schizophyllum amplum</name>
    <dbReference type="NCBI Taxonomy" id="97359"/>
    <lineage>
        <taxon>Eukaryota</taxon>
        <taxon>Fungi</taxon>
        <taxon>Dikarya</taxon>
        <taxon>Basidiomycota</taxon>
        <taxon>Agaricomycotina</taxon>
        <taxon>Agaricomycetes</taxon>
        <taxon>Agaricomycetidae</taxon>
        <taxon>Agaricales</taxon>
        <taxon>Schizophyllaceae</taxon>
        <taxon>Schizophyllum</taxon>
    </lineage>
</organism>
<protein>
    <submittedName>
        <fullName evidence="2">Uncharacterized protein</fullName>
    </submittedName>
</protein>
<feature type="compositionally biased region" description="Basic and acidic residues" evidence="1">
    <location>
        <begin position="49"/>
        <end position="65"/>
    </location>
</feature>